<gene>
    <name evidence="2" type="ORF">HannXRQ_Chr05g0143291</name>
</gene>
<keyword evidence="1" id="KW-1133">Transmembrane helix</keyword>
<evidence type="ECO:0000313" key="3">
    <source>
        <dbReference type="Proteomes" id="UP000215914"/>
    </source>
</evidence>
<evidence type="ECO:0000313" key="2">
    <source>
        <dbReference type="EMBL" id="OTG25037.1"/>
    </source>
</evidence>
<keyword evidence="1" id="KW-0472">Membrane</keyword>
<keyword evidence="1" id="KW-0812">Transmembrane</keyword>
<keyword evidence="3" id="KW-1185">Reference proteome</keyword>
<feature type="transmembrane region" description="Helical" evidence="1">
    <location>
        <begin position="6"/>
        <end position="31"/>
    </location>
</feature>
<name>A0A251UNS7_HELAN</name>
<dbReference type="GO" id="GO:0000166">
    <property type="term" value="F:nucleotide binding"/>
    <property type="evidence" value="ECO:0007669"/>
    <property type="project" value="InterPro"/>
</dbReference>
<proteinExistence type="predicted"/>
<organism evidence="2 3">
    <name type="scientific">Helianthus annuus</name>
    <name type="common">Common sunflower</name>
    <dbReference type="NCBI Taxonomy" id="4232"/>
    <lineage>
        <taxon>Eukaryota</taxon>
        <taxon>Viridiplantae</taxon>
        <taxon>Streptophyta</taxon>
        <taxon>Embryophyta</taxon>
        <taxon>Tracheophyta</taxon>
        <taxon>Spermatophyta</taxon>
        <taxon>Magnoliopsida</taxon>
        <taxon>eudicotyledons</taxon>
        <taxon>Gunneridae</taxon>
        <taxon>Pentapetalae</taxon>
        <taxon>asterids</taxon>
        <taxon>campanulids</taxon>
        <taxon>Asterales</taxon>
        <taxon>Asteraceae</taxon>
        <taxon>Asteroideae</taxon>
        <taxon>Heliantheae alliance</taxon>
        <taxon>Heliantheae</taxon>
        <taxon>Helianthus</taxon>
    </lineage>
</organism>
<reference evidence="3" key="1">
    <citation type="journal article" date="2017" name="Nature">
        <title>The sunflower genome provides insights into oil metabolism, flowering and Asterid evolution.</title>
        <authorList>
            <person name="Badouin H."/>
            <person name="Gouzy J."/>
            <person name="Grassa C.J."/>
            <person name="Murat F."/>
            <person name="Staton S.E."/>
            <person name="Cottret L."/>
            <person name="Lelandais-Briere C."/>
            <person name="Owens G.L."/>
            <person name="Carrere S."/>
            <person name="Mayjonade B."/>
            <person name="Legrand L."/>
            <person name="Gill N."/>
            <person name="Kane N.C."/>
            <person name="Bowers J.E."/>
            <person name="Hubner S."/>
            <person name="Bellec A."/>
            <person name="Berard A."/>
            <person name="Berges H."/>
            <person name="Blanchet N."/>
            <person name="Boniface M.C."/>
            <person name="Brunel D."/>
            <person name="Catrice O."/>
            <person name="Chaidir N."/>
            <person name="Claudel C."/>
            <person name="Donnadieu C."/>
            <person name="Faraut T."/>
            <person name="Fievet G."/>
            <person name="Helmstetter N."/>
            <person name="King M."/>
            <person name="Knapp S.J."/>
            <person name="Lai Z."/>
            <person name="Le Paslier M.C."/>
            <person name="Lippi Y."/>
            <person name="Lorenzon L."/>
            <person name="Mandel J.R."/>
            <person name="Marage G."/>
            <person name="Marchand G."/>
            <person name="Marquand E."/>
            <person name="Bret-Mestries E."/>
            <person name="Morien E."/>
            <person name="Nambeesan S."/>
            <person name="Nguyen T."/>
            <person name="Pegot-Espagnet P."/>
            <person name="Pouilly N."/>
            <person name="Raftis F."/>
            <person name="Sallet E."/>
            <person name="Schiex T."/>
            <person name="Thomas J."/>
            <person name="Vandecasteele C."/>
            <person name="Vares D."/>
            <person name="Vear F."/>
            <person name="Vautrin S."/>
            <person name="Crespi M."/>
            <person name="Mangin B."/>
            <person name="Burke J.M."/>
            <person name="Salse J."/>
            <person name="Munos S."/>
            <person name="Vincourt P."/>
            <person name="Rieseberg L.H."/>
            <person name="Langlade N.B."/>
        </authorList>
    </citation>
    <scope>NUCLEOTIDE SEQUENCE [LARGE SCALE GENOMIC DNA]</scope>
    <source>
        <strain evidence="3">cv. SF193</strain>
    </source>
</reference>
<dbReference type="Proteomes" id="UP000215914">
    <property type="component" value="Chromosome 5"/>
</dbReference>
<dbReference type="Gene3D" id="3.40.1110.10">
    <property type="entry name" value="Calcium-transporting ATPase, cytoplasmic domain N"/>
    <property type="match status" value="1"/>
</dbReference>
<dbReference type="InterPro" id="IPR023299">
    <property type="entry name" value="ATPase_P-typ_cyto_dom_N"/>
</dbReference>
<sequence>MVTAGFHIVSLMVIFHPALYEPSFIFFHYVLKGLSMNTNCLTKCFNQFGAEMFCIQFNTFSYLFSCCCYFEGYERRVKKVVCSLAGHHHILNLAHSKSDIHAFIDKFADNGLRSLAIAYYQEVLERPKETPGGLWQFVGLISLSSATS</sequence>
<accession>A0A251UNS7</accession>
<dbReference type="AlphaFoldDB" id="A0A251UNS7"/>
<protein>
    <submittedName>
        <fullName evidence="2">Putative P-type ATPase, cytoplasmic domain N</fullName>
    </submittedName>
</protein>
<dbReference type="InParanoid" id="A0A251UNS7"/>
<evidence type="ECO:0000256" key="1">
    <source>
        <dbReference type="SAM" id="Phobius"/>
    </source>
</evidence>
<dbReference type="EMBL" id="CM007894">
    <property type="protein sequence ID" value="OTG25037.1"/>
    <property type="molecule type" value="Genomic_DNA"/>
</dbReference>